<gene>
    <name evidence="4" type="ORF">C1706_13280</name>
</gene>
<protein>
    <recommendedName>
        <fullName evidence="3">Glycerophosphoryl diester phosphodiesterase membrane domain-containing protein</fullName>
    </recommendedName>
</protein>
<dbReference type="AlphaFoldDB" id="A0A4Q2EH43"/>
<feature type="transmembrane region" description="Helical" evidence="2">
    <location>
        <begin position="272"/>
        <end position="297"/>
    </location>
</feature>
<feature type="transmembrane region" description="Helical" evidence="2">
    <location>
        <begin position="86"/>
        <end position="111"/>
    </location>
</feature>
<feature type="transmembrane region" description="Helical" evidence="2">
    <location>
        <begin position="147"/>
        <end position="171"/>
    </location>
</feature>
<reference evidence="4 5" key="1">
    <citation type="submission" date="2018-01" db="EMBL/GenBank/DDBJ databases">
        <title>Lactibacter flavus gen. nov., sp. nov., a novel bacterium of the family Propionibacteriaceae isolated from raw milk and dairy products.</title>
        <authorList>
            <person name="Wenning M."/>
            <person name="Breitenwieser F."/>
            <person name="Huptas C."/>
            <person name="von Neubeck M."/>
            <person name="Busse H.-J."/>
            <person name="Scherer S."/>
        </authorList>
    </citation>
    <scope>NUCLEOTIDE SEQUENCE [LARGE SCALE GENOMIC DNA]</scope>
    <source>
        <strain evidence="4 5">VG341</strain>
    </source>
</reference>
<feature type="compositionally biased region" description="Polar residues" evidence="1">
    <location>
        <begin position="476"/>
        <end position="486"/>
    </location>
</feature>
<comment type="caution">
    <text evidence="4">The sequence shown here is derived from an EMBL/GenBank/DDBJ whole genome shotgun (WGS) entry which is preliminary data.</text>
</comment>
<proteinExistence type="predicted"/>
<evidence type="ECO:0000313" key="5">
    <source>
        <dbReference type="Proteomes" id="UP000290624"/>
    </source>
</evidence>
<feature type="region of interest" description="Disordered" evidence="1">
    <location>
        <begin position="322"/>
        <end position="518"/>
    </location>
</feature>
<dbReference type="EMBL" id="PPCV01000012">
    <property type="protein sequence ID" value="RXW31155.1"/>
    <property type="molecule type" value="Genomic_DNA"/>
</dbReference>
<name>A0A4Q2EH43_9ACTN</name>
<dbReference type="Pfam" id="PF10110">
    <property type="entry name" value="GPDPase_memb"/>
    <property type="match status" value="1"/>
</dbReference>
<evidence type="ECO:0000256" key="1">
    <source>
        <dbReference type="SAM" id="MobiDB-lite"/>
    </source>
</evidence>
<accession>A0A4Q2EH43</accession>
<feature type="domain" description="Glycerophosphoryl diester phosphodiesterase membrane" evidence="3">
    <location>
        <begin position="186"/>
        <end position="300"/>
    </location>
</feature>
<dbReference type="PANTHER" id="PTHR24637:SF421">
    <property type="entry name" value="CUTICLE COLLAGEN DPY-2"/>
    <property type="match status" value="1"/>
</dbReference>
<keyword evidence="5" id="KW-1185">Reference proteome</keyword>
<keyword evidence="2" id="KW-1133">Transmembrane helix</keyword>
<keyword evidence="2" id="KW-0812">Transmembrane</keyword>
<evidence type="ECO:0000313" key="4">
    <source>
        <dbReference type="EMBL" id="RXW31155.1"/>
    </source>
</evidence>
<feature type="compositionally biased region" description="Polar residues" evidence="1">
    <location>
        <begin position="414"/>
        <end position="424"/>
    </location>
</feature>
<feature type="transmembrane region" description="Helical" evidence="2">
    <location>
        <begin position="39"/>
        <end position="66"/>
    </location>
</feature>
<keyword evidence="2" id="KW-0472">Membrane</keyword>
<feature type="compositionally biased region" description="Low complexity" evidence="1">
    <location>
        <begin position="353"/>
        <end position="365"/>
    </location>
</feature>
<organism evidence="4 5">
    <name type="scientific">Propioniciclava flava</name>
    <dbReference type="NCBI Taxonomy" id="2072026"/>
    <lineage>
        <taxon>Bacteria</taxon>
        <taxon>Bacillati</taxon>
        <taxon>Actinomycetota</taxon>
        <taxon>Actinomycetes</taxon>
        <taxon>Propionibacteriales</taxon>
        <taxon>Propionibacteriaceae</taxon>
        <taxon>Propioniciclava</taxon>
    </lineage>
</organism>
<sequence length="518" mass="53418">MPQSAAPLPPNRPTAPPGPLMLGDLFSSLFATYKAGWKLFLMLCLVPILLAFAAAVIIGFAVFAALAPVMGSILSSGRGFDPASVAVSLIGVSLLSIVVIFVVSLISYVYYCRIYIAAIDYATGREIPTWASLAARTQGLLGRLAQLVLIFAGVAIAVYFVLGLVVFGLLAASDGGRSGAPVFFIFVLWLGVFVGLLWVSVKLTYVLVVLAEERLSAMDAIRRTFTLTKGAFWRTFGYLFIIGLAIGLVTAIPQGMLSAGAQAAARGNSSGMALFGSLLLLVLTFALMPVQNIWLALMYVGRTREIANQAAGYTNPGYPGTGTSWGAPASPFGQTPDQYRDQQAPGYPAPSDPYGQPGAYGQPGPTNQPPSGQAGYGAPGTDAPYGQPDTGQQGGQPSTGGPYGQPGAEGPYGQPNTGNPYGTQPGSGTPYGQPGNGGPYGTQPSAPYGQPDANGSYTGGPAPTSPGGTPYPPNSSAPYGQSTPQAPYQPGPPSTGGQPPRPEDQPPSGDGYYGRPSD</sequence>
<evidence type="ECO:0000256" key="2">
    <source>
        <dbReference type="SAM" id="Phobius"/>
    </source>
</evidence>
<dbReference type="InterPro" id="IPR018476">
    <property type="entry name" value="GlyceroP-diester-Pdiesterase_M"/>
</dbReference>
<dbReference type="Proteomes" id="UP000290624">
    <property type="component" value="Unassembled WGS sequence"/>
</dbReference>
<evidence type="ECO:0000259" key="3">
    <source>
        <dbReference type="Pfam" id="PF10110"/>
    </source>
</evidence>
<dbReference type="PANTHER" id="PTHR24637">
    <property type="entry name" value="COLLAGEN"/>
    <property type="match status" value="1"/>
</dbReference>
<feature type="compositionally biased region" description="Gly residues" evidence="1">
    <location>
        <begin position="392"/>
        <end position="404"/>
    </location>
</feature>
<feature type="transmembrane region" description="Helical" evidence="2">
    <location>
        <begin position="231"/>
        <end position="252"/>
    </location>
</feature>
<feature type="compositionally biased region" description="Low complexity" evidence="1">
    <location>
        <begin position="455"/>
        <end position="468"/>
    </location>
</feature>
<feature type="transmembrane region" description="Helical" evidence="2">
    <location>
        <begin position="183"/>
        <end position="210"/>
    </location>
</feature>